<feature type="chain" id="PRO_5021854283" description="B-like cyclin" evidence="5">
    <location>
        <begin position="30"/>
        <end position="263"/>
    </location>
</feature>
<evidence type="ECO:0000259" key="6">
    <source>
        <dbReference type="Pfam" id="PF00134"/>
    </source>
</evidence>
<keyword evidence="5" id="KW-0732">Signal</keyword>
<evidence type="ECO:0000256" key="3">
    <source>
        <dbReference type="ARBA" id="ARBA00023306"/>
    </source>
</evidence>
<reference evidence="7 8" key="1">
    <citation type="journal article" date="2019" name="G3 (Bethesda)">
        <title>Sequencing of a Wild Apple (Malus baccata) Genome Unravels the Differences Between Cultivated and Wild Apple Species Regarding Disease Resistance and Cold Tolerance.</title>
        <authorList>
            <person name="Chen X."/>
        </authorList>
    </citation>
    <scope>NUCLEOTIDE SEQUENCE [LARGE SCALE GENOMIC DNA]</scope>
    <source>
        <strain evidence="8">cv. Shandingzi</strain>
        <tissue evidence="7">Leaves</tissue>
    </source>
</reference>
<evidence type="ECO:0000313" key="8">
    <source>
        <dbReference type="Proteomes" id="UP000315295"/>
    </source>
</evidence>
<dbReference type="InterPro" id="IPR006671">
    <property type="entry name" value="Cyclin_N"/>
</dbReference>
<evidence type="ECO:0000313" key="7">
    <source>
        <dbReference type="EMBL" id="TQE10768.1"/>
    </source>
</evidence>
<dbReference type="PANTHER" id="PTHR10177">
    <property type="entry name" value="CYCLINS"/>
    <property type="match status" value="1"/>
</dbReference>
<proteinExistence type="predicted"/>
<accession>A0A540NI94</accession>
<evidence type="ECO:0000256" key="2">
    <source>
        <dbReference type="ARBA" id="ARBA00022618"/>
    </source>
</evidence>
<dbReference type="STRING" id="106549.A0A540NI94"/>
<feature type="domain" description="Cyclin N-terminal" evidence="6">
    <location>
        <begin position="94"/>
        <end position="198"/>
    </location>
</feature>
<dbReference type="GO" id="GO:0051301">
    <property type="term" value="P:cell division"/>
    <property type="evidence" value="ECO:0007669"/>
    <property type="project" value="UniProtKB-KW"/>
</dbReference>
<comment type="caution">
    <text evidence="7">The sequence shown here is derived from an EMBL/GenBank/DDBJ whole genome shotgun (WGS) entry which is preliminary data.</text>
</comment>
<keyword evidence="8" id="KW-1185">Reference proteome</keyword>
<dbReference type="InterPro" id="IPR039361">
    <property type="entry name" value="Cyclin"/>
</dbReference>
<comment type="subunit">
    <text evidence="1">Interacts with the CDC2 protein kinase to form a serine/threonine kinase holoenzyme complex also known as maturation promoting factor (MPF). The cyclin subunit imparts substrate specificity to the complex.</text>
</comment>
<gene>
    <name evidence="7" type="ORF">C1H46_003671</name>
</gene>
<organism evidence="7 8">
    <name type="scientific">Malus baccata</name>
    <name type="common">Siberian crab apple</name>
    <name type="synonym">Pyrus baccata</name>
    <dbReference type="NCBI Taxonomy" id="106549"/>
    <lineage>
        <taxon>Eukaryota</taxon>
        <taxon>Viridiplantae</taxon>
        <taxon>Streptophyta</taxon>
        <taxon>Embryophyta</taxon>
        <taxon>Tracheophyta</taxon>
        <taxon>Spermatophyta</taxon>
        <taxon>Magnoliopsida</taxon>
        <taxon>eudicotyledons</taxon>
        <taxon>Gunneridae</taxon>
        <taxon>Pentapetalae</taxon>
        <taxon>rosids</taxon>
        <taxon>fabids</taxon>
        <taxon>Rosales</taxon>
        <taxon>Rosaceae</taxon>
        <taxon>Amygdaloideae</taxon>
        <taxon>Maleae</taxon>
        <taxon>Malus</taxon>
    </lineage>
</organism>
<dbReference type="AlphaFoldDB" id="A0A540NI94"/>
<dbReference type="InterPro" id="IPR036915">
    <property type="entry name" value="Cyclin-like_sf"/>
</dbReference>
<dbReference type="Proteomes" id="UP000315295">
    <property type="component" value="Unassembled WGS sequence"/>
</dbReference>
<evidence type="ECO:0000256" key="4">
    <source>
        <dbReference type="ARBA" id="ARBA00032263"/>
    </source>
</evidence>
<protein>
    <recommendedName>
        <fullName evidence="4">B-like cyclin</fullName>
    </recommendedName>
</protein>
<dbReference type="SUPFAM" id="SSF47954">
    <property type="entry name" value="Cyclin-like"/>
    <property type="match status" value="1"/>
</dbReference>
<evidence type="ECO:0000256" key="1">
    <source>
        <dbReference type="ARBA" id="ARBA00011177"/>
    </source>
</evidence>
<sequence length="263" mass="29918">MRNARINRAHEPMPKHLAFMLVLFQSFLAKKETMDGGNDDDPLSPDLSCQENPEFVYDEVPVENPDDGINNLIDIEIGFGFQRDEALIIPNWVLEVRSESITWALNKTAAFGFQSSTVVYLFVTYFDRFISLTSIAMPIVEERPEIRLLSVACLSLAAWTERMMLPPLSQHEDGDYFFATGSIVQKAHGVVTALGWDMDIITPFAFLDYLVSKLWQRISTRCEISDCSTPPFCNDRISVPDLNFLETDAVFFLYHLMQERLGG</sequence>
<keyword evidence="3" id="KW-0131">Cell cycle</keyword>
<keyword evidence="2" id="KW-0132">Cell division</keyword>
<name>A0A540NI94_MALBA</name>
<dbReference type="Pfam" id="PF00134">
    <property type="entry name" value="Cyclin_N"/>
    <property type="match status" value="1"/>
</dbReference>
<evidence type="ECO:0000256" key="5">
    <source>
        <dbReference type="SAM" id="SignalP"/>
    </source>
</evidence>
<dbReference type="EMBL" id="VIEB01000037">
    <property type="protein sequence ID" value="TQE10768.1"/>
    <property type="molecule type" value="Genomic_DNA"/>
</dbReference>
<dbReference type="Gene3D" id="1.10.472.10">
    <property type="entry name" value="Cyclin-like"/>
    <property type="match status" value="2"/>
</dbReference>
<feature type="signal peptide" evidence="5">
    <location>
        <begin position="1"/>
        <end position="29"/>
    </location>
</feature>